<gene>
    <name evidence="1" type="ORF">P168DRAFT_56052</name>
</gene>
<dbReference type="VEuPathDB" id="FungiDB:P168DRAFT_56052"/>
<organism evidence="1 2">
    <name type="scientific">Aspergillus campestris (strain IBT 28561)</name>
    <dbReference type="NCBI Taxonomy" id="1392248"/>
    <lineage>
        <taxon>Eukaryota</taxon>
        <taxon>Fungi</taxon>
        <taxon>Dikarya</taxon>
        <taxon>Ascomycota</taxon>
        <taxon>Pezizomycotina</taxon>
        <taxon>Eurotiomycetes</taxon>
        <taxon>Eurotiomycetidae</taxon>
        <taxon>Eurotiales</taxon>
        <taxon>Aspergillaceae</taxon>
        <taxon>Aspergillus</taxon>
        <taxon>Aspergillus subgen. Circumdati</taxon>
    </lineage>
</organism>
<reference evidence="1" key="1">
    <citation type="submission" date="2016-12" db="EMBL/GenBank/DDBJ databases">
        <title>The genomes of Aspergillus section Nigri reveals drivers in fungal speciation.</title>
        <authorList>
            <consortium name="DOE Joint Genome Institute"/>
            <person name="Vesth T.C."/>
            <person name="Nybo J."/>
            <person name="Theobald S."/>
            <person name="Brandl J."/>
            <person name="Frisvad J.C."/>
            <person name="Nielsen K.F."/>
            <person name="Lyhne E.K."/>
            <person name="Kogle M.E."/>
            <person name="Kuo A."/>
            <person name="Riley R."/>
            <person name="Clum A."/>
            <person name="Nolan M."/>
            <person name="Lipzen A."/>
            <person name="Salamov A."/>
            <person name="Henrissat B."/>
            <person name="Wiebenga A."/>
            <person name="De vries R.P."/>
            <person name="Grigoriev I.V."/>
            <person name="Mortensen U.H."/>
            <person name="Andersen M.R."/>
            <person name="Baker S.E."/>
        </authorList>
    </citation>
    <scope>NUCLEOTIDE SEQUENCE</scope>
    <source>
        <strain evidence="1">IBT 28561</strain>
    </source>
</reference>
<evidence type="ECO:0000313" key="2">
    <source>
        <dbReference type="Proteomes" id="UP000234254"/>
    </source>
</evidence>
<keyword evidence="2" id="KW-1185">Reference proteome</keyword>
<dbReference type="GeneID" id="36549536"/>
<sequence length="163" mass="18530">MKAGGDAKGYSRLIAILEPLLRNSEEYLYRDTFPCGQSSVISCHSWEQTWCNSAAIIPALRLGAYTWWAFEPEPVSVRLRACLIPYQLLMCWGISKFPNATRNRFWLMVYKPVLSILKSTLSPQYTSPFSSVYCPYPGNSSTSVQVRKVHGPPWRALSFQKQA</sequence>
<dbReference type="EMBL" id="MSFM01000011">
    <property type="protein sequence ID" value="PKY01779.1"/>
    <property type="molecule type" value="Genomic_DNA"/>
</dbReference>
<protein>
    <submittedName>
        <fullName evidence="1">Uncharacterized protein</fullName>
    </submittedName>
</protein>
<evidence type="ECO:0000313" key="1">
    <source>
        <dbReference type="EMBL" id="PKY01779.1"/>
    </source>
</evidence>
<dbReference type="AlphaFoldDB" id="A0A2I1CVX4"/>
<accession>A0A2I1CVX4</accession>
<dbReference type="RefSeq" id="XP_024690373.1">
    <property type="nucleotide sequence ID" value="XM_024842007.1"/>
</dbReference>
<comment type="caution">
    <text evidence="1">The sequence shown here is derived from an EMBL/GenBank/DDBJ whole genome shotgun (WGS) entry which is preliminary data.</text>
</comment>
<proteinExistence type="predicted"/>
<dbReference type="Proteomes" id="UP000234254">
    <property type="component" value="Unassembled WGS sequence"/>
</dbReference>
<name>A0A2I1CVX4_ASPC2</name>